<accession>A0A1Q5PKI5</accession>
<evidence type="ECO:0000256" key="6">
    <source>
        <dbReference type="ARBA" id="ARBA00022576"/>
    </source>
</evidence>
<dbReference type="FunFam" id="3.60.20.10:FF:000006">
    <property type="entry name" value="Glutamine--fructose-6-phosphate aminotransferase [isomerizing]"/>
    <property type="match status" value="1"/>
</dbReference>
<comment type="caution">
    <text evidence="12">The sequence shown here is derived from an EMBL/GenBank/DDBJ whole genome shotgun (WGS) entry which is preliminary data.</text>
</comment>
<dbReference type="GO" id="GO:0006487">
    <property type="term" value="P:protein N-linked glycosylation"/>
    <property type="evidence" value="ECO:0007669"/>
    <property type="project" value="TreeGrafter"/>
</dbReference>
<organism evidence="12 13">
    <name type="scientific">Boudabousia marimammalium</name>
    <dbReference type="NCBI Taxonomy" id="156892"/>
    <lineage>
        <taxon>Bacteria</taxon>
        <taxon>Bacillati</taxon>
        <taxon>Actinomycetota</taxon>
        <taxon>Actinomycetes</taxon>
        <taxon>Actinomycetales</taxon>
        <taxon>Actinomycetaceae</taxon>
        <taxon>Boudabousia</taxon>
    </lineage>
</organism>
<dbReference type="CDD" id="cd00714">
    <property type="entry name" value="GFAT"/>
    <property type="match status" value="1"/>
</dbReference>
<dbReference type="EC" id="2.6.1.16" evidence="3"/>
<keyword evidence="13" id="KW-1185">Reference proteome</keyword>
<dbReference type="CDD" id="cd05008">
    <property type="entry name" value="SIS_GlmS_GlmD_1"/>
    <property type="match status" value="1"/>
</dbReference>
<dbReference type="GO" id="GO:0006047">
    <property type="term" value="P:UDP-N-acetylglucosamine metabolic process"/>
    <property type="evidence" value="ECO:0007669"/>
    <property type="project" value="TreeGrafter"/>
</dbReference>
<keyword evidence="9" id="KW-0315">Glutamine amidotransferase</keyword>
<dbReference type="OrthoDB" id="9761808at2"/>
<dbReference type="NCBIfam" id="NF001484">
    <property type="entry name" value="PRK00331.1"/>
    <property type="match status" value="1"/>
</dbReference>
<keyword evidence="7 12" id="KW-0808">Transferase</keyword>
<feature type="domain" description="SIS" evidence="11">
    <location>
        <begin position="466"/>
        <end position="606"/>
    </location>
</feature>
<feature type="domain" description="Glutamine amidotransferase type-2" evidence="10">
    <location>
        <begin position="2"/>
        <end position="226"/>
    </location>
</feature>
<protein>
    <recommendedName>
        <fullName evidence="4">Glutamine--fructose-6-phosphate aminotransferase [isomerizing]</fullName>
        <ecNumber evidence="3">2.6.1.16</ecNumber>
    </recommendedName>
</protein>
<dbReference type="InterPro" id="IPR035466">
    <property type="entry name" value="GlmS/AgaS_SIS"/>
</dbReference>
<keyword evidence="5" id="KW-0963">Cytoplasm</keyword>
<dbReference type="NCBIfam" id="TIGR01135">
    <property type="entry name" value="glmS"/>
    <property type="match status" value="1"/>
</dbReference>
<evidence type="ECO:0000259" key="11">
    <source>
        <dbReference type="PROSITE" id="PS51464"/>
    </source>
</evidence>
<dbReference type="InterPro" id="IPR029055">
    <property type="entry name" value="Ntn_hydrolases_N"/>
</dbReference>
<dbReference type="GO" id="GO:0097367">
    <property type="term" value="F:carbohydrate derivative binding"/>
    <property type="evidence" value="ECO:0007669"/>
    <property type="project" value="InterPro"/>
</dbReference>
<evidence type="ECO:0000256" key="4">
    <source>
        <dbReference type="ARBA" id="ARBA00016090"/>
    </source>
</evidence>
<dbReference type="GO" id="GO:0004360">
    <property type="term" value="F:glutamine-fructose-6-phosphate transaminase (isomerizing) activity"/>
    <property type="evidence" value="ECO:0007669"/>
    <property type="project" value="UniProtKB-EC"/>
</dbReference>
<reference evidence="13" key="1">
    <citation type="submission" date="2016-11" db="EMBL/GenBank/DDBJ databases">
        <title>Actinomyces gypaetusis sp. nov. isolated from Gypaetus barbatus in Qinghai Tibet Plateau China.</title>
        <authorList>
            <person name="Meng X."/>
        </authorList>
    </citation>
    <scope>NUCLEOTIDE SEQUENCE [LARGE SCALE GENOMIC DNA]</scope>
    <source>
        <strain evidence="13">DSM 15383</strain>
    </source>
</reference>
<evidence type="ECO:0000256" key="1">
    <source>
        <dbReference type="ARBA" id="ARBA00001031"/>
    </source>
</evidence>
<comment type="catalytic activity">
    <reaction evidence="1">
        <text>D-fructose 6-phosphate + L-glutamine = D-glucosamine 6-phosphate + L-glutamate</text>
        <dbReference type="Rhea" id="RHEA:13237"/>
        <dbReference type="ChEBI" id="CHEBI:29985"/>
        <dbReference type="ChEBI" id="CHEBI:58359"/>
        <dbReference type="ChEBI" id="CHEBI:58725"/>
        <dbReference type="ChEBI" id="CHEBI:61527"/>
        <dbReference type="EC" id="2.6.1.16"/>
    </reaction>
</comment>
<gene>
    <name evidence="12" type="ORF">BM477_07170</name>
</gene>
<dbReference type="PANTHER" id="PTHR10937">
    <property type="entry name" value="GLUCOSAMINE--FRUCTOSE-6-PHOSPHATE AMINOTRANSFERASE, ISOMERIZING"/>
    <property type="match status" value="1"/>
</dbReference>
<dbReference type="InterPro" id="IPR046348">
    <property type="entry name" value="SIS_dom_sf"/>
</dbReference>
<dbReference type="Gene3D" id="3.60.20.10">
    <property type="entry name" value="Glutamine Phosphoribosylpyrophosphate, subunit 1, domain 1"/>
    <property type="match status" value="1"/>
</dbReference>
<dbReference type="SUPFAM" id="SSF56235">
    <property type="entry name" value="N-terminal nucleophile aminohydrolases (Ntn hydrolases)"/>
    <property type="match status" value="1"/>
</dbReference>
<dbReference type="InterPro" id="IPR001347">
    <property type="entry name" value="SIS_dom"/>
</dbReference>
<comment type="subcellular location">
    <subcellularLocation>
        <location evidence="2">Cytoplasm</location>
    </subcellularLocation>
</comment>
<dbReference type="CDD" id="cd05009">
    <property type="entry name" value="SIS_GlmS_GlmD_2"/>
    <property type="match status" value="1"/>
</dbReference>
<sequence length="616" mass="66606">MCGIVGAIGVNNPVDFVIAGLYRLEYRGYDSAGVSVLAPSATADVPATLRRVRKVGRVKELEDALPEGFEGVAAIGHTRWATHGPATENNAHPQVSSDERIHLVHNGIIDNAAILRTRLMDEGVRFSSDTDTEVIAQLVRQAFDRGSKTLEEATLAAVDQVTGTYAIAVLDREHPESMVVARQGSPLVLGVGEGTMYVASDVAALVAYTDRVIHLEDGELAVLTPNHLRAFTKETDDVGRTPELIEVTEDDFARSGYEHYMMKEMMEQPQVAEQLIGGHLDERHGTTRLPDLNLSPRELRSFRRVKILGCGSAYYVGQMGAQMIAEIARIPADAEAASEFRYRAPLIEADTLYIVVSQSGETADTAFAVEEIKRKGGYVVGVINAVGSTIARAVDGRVYIHAGAEVAVASTKALTNMAIVFAMIAVEMGRVHDLSLIDGRRLVAGIAALPGKITQIIENRDLLDPLALTLSQASSIYYIGRVRGYPVASEGAQKMKEISYIHAESYQTSELKHGPLALVSPEMPTVAFIPDDELTDRNIAAAEQIMARQGPLVAFTHAGVDLSGLDAQTYVVPKSEPELDPILLTIPMQLLAYKVAVLLGHDVDKPRNLAKSVTVE</sequence>
<proteinExistence type="predicted"/>
<dbReference type="RefSeq" id="WP_075362011.1">
    <property type="nucleotide sequence ID" value="NZ_MPDM01000008.1"/>
</dbReference>
<dbReference type="EMBL" id="MPDM01000008">
    <property type="protein sequence ID" value="OKL46724.1"/>
    <property type="molecule type" value="Genomic_DNA"/>
</dbReference>
<dbReference type="Pfam" id="PF01380">
    <property type="entry name" value="SIS"/>
    <property type="match status" value="2"/>
</dbReference>
<evidence type="ECO:0000256" key="5">
    <source>
        <dbReference type="ARBA" id="ARBA00022490"/>
    </source>
</evidence>
<evidence type="ECO:0000256" key="9">
    <source>
        <dbReference type="ARBA" id="ARBA00022962"/>
    </source>
</evidence>
<dbReference type="PROSITE" id="PS51464">
    <property type="entry name" value="SIS"/>
    <property type="match status" value="2"/>
</dbReference>
<dbReference type="Proteomes" id="UP000186465">
    <property type="component" value="Unassembled WGS sequence"/>
</dbReference>
<evidence type="ECO:0000313" key="13">
    <source>
        <dbReference type="Proteomes" id="UP000186465"/>
    </source>
</evidence>
<evidence type="ECO:0000256" key="7">
    <source>
        <dbReference type="ARBA" id="ARBA00022679"/>
    </source>
</evidence>
<dbReference type="SUPFAM" id="SSF53697">
    <property type="entry name" value="SIS domain"/>
    <property type="match status" value="1"/>
</dbReference>
<dbReference type="PANTHER" id="PTHR10937:SF0">
    <property type="entry name" value="GLUTAMINE--FRUCTOSE-6-PHOSPHATE TRANSAMINASE (ISOMERIZING)"/>
    <property type="match status" value="1"/>
</dbReference>
<dbReference type="Gene3D" id="3.40.50.10490">
    <property type="entry name" value="Glucose-6-phosphate isomerase like protein, domain 1"/>
    <property type="match status" value="2"/>
</dbReference>
<dbReference type="STRING" id="156892.BM477_07170"/>
<dbReference type="InterPro" id="IPR035490">
    <property type="entry name" value="GlmS/FrlB_SIS"/>
</dbReference>
<name>A0A1Q5PKI5_9ACTO</name>
<dbReference type="FunFam" id="3.40.50.10490:FF:000001">
    <property type="entry name" value="Glutamine--fructose-6-phosphate aminotransferase [isomerizing]"/>
    <property type="match status" value="1"/>
</dbReference>
<evidence type="ECO:0000256" key="2">
    <source>
        <dbReference type="ARBA" id="ARBA00004496"/>
    </source>
</evidence>
<dbReference type="InterPro" id="IPR017932">
    <property type="entry name" value="GATase_2_dom"/>
</dbReference>
<keyword evidence="8" id="KW-0677">Repeat</keyword>
<dbReference type="InterPro" id="IPR047084">
    <property type="entry name" value="GFAT_N"/>
</dbReference>
<dbReference type="GO" id="GO:0006002">
    <property type="term" value="P:fructose 6-phosphate metabolic process"/>
    <property type="evidence" value="ECO:0007669"/>
    <property type="project" value="TreeGrafter"/>
</dbReference>
<dbReference type="GO" id="GO:0005829">
    <property type="term" value="C:cytosol"/>
    <property type="evidence" value="ECO:0007669"/>
    <property type="project" value="TreeGrafter"/>
</dbReference>
<feature type="domain" description="SIS" evidence="11">
    <location>
        <begin position="294"/>
        <end position="430"/>
    </location>
</feature>
<dbReference type="Pfam" id="PF13522">
    <property type="entry name" value="GATase_6"/>
    <property type="match status" value="1"/>
</dbReference>
<evidence type="ECO:0000256" key="3">
    <source>
        <dbReference type="ARBA" id="ARBA00012916"/>
    </source>
</evidence>
<dbReference type="AlphaFoldDB" id="A0A1Q5PKI5"/>
<dbReference type="PROSITE" id="PS51278">
    <property type="entry name" value="GATASE_TYPE_2"/>
    <property type="match status" value="1"/>
</dbReference>
<evidence type="ECO:0000259" key="10">
    <source>
        <dbReference type="PROSITE" id="PS51278"/>
    </source>
</evidence>
<dbReference type="InterPro" id="IPR005855">
    <property type="entry name" value="GFAT"/>
</dbReference>
<evidence type="ECO:0000313" key="12">
    <source>
        <dbReference type="EMBL" id="OKL46724.1"/>
    </source>
</evidence>
<keyword evidence="6 12" id="KW-0032">Aminotransferase</keyword>
<evidence type="ECO:0000256" key="8">
    <source>
        <dbReference type="ARBA" id="ARBA00022737"/>
    </source>
</evidence>